<protein>
    <submittedName>
        <fullName evidence="1">CDP-alcohol phosphatidyltransferase class-I family protein C22A12.08c</fullName>
    </submittedName>
</protein>
<dbReference type="NCBIfam" id="TIGR01460">
    <property type="entry name" value="HAD-SF-IIA"/>
    <property type="match status" value="1"/>
</dbReference>
<dbReference type="Pfam" id="PF13344">
    <property type="entry name" value="Hydrolase_6"/>
    <property type="match status" value="1"/>
</dbReference>
<dbReference type="PANTHER" id="PTHR14269:SF57">
    <property type="entry name" value="SUPERFAMILY HYDROLASE, PUTATIVE (AFU_ORTHOLOGUE AFUA_2G02580)-RELATED"/>
    <property type="match status" value="1"/>
</dbReference>
<dbReference type="EMBL" id="JABSNW010000004">
    <property type="protein sequence ID" value="KAL2888235.1"/>
    <property type="molecule type" value="Genomic_DNA"/>
</dbReference>
<reference evidence="1 2" key="1">
    <citation type="submission" date="2020-05" db="EMBL/GenBank/DDBJ databases">
        <title>Ceratocystis lukuohia genome.</title>
        <authorList>
            <person name="Harrington T.C."/>
            <person name="Kim K."/>
            <person name="Mayers C.G."/>
        </authorList>
    </citation>
    <scope>NUCLEOTIDE SEQUENCE [LARGE SCALE GENOMIC DNA]</scope>
    <source>
        <strain evidence="1 2">C4212</strain>
    </source>
</reference>
<dbReference type="RefSeq" id="XP_070859415.1">
    <property type="nucleotide sequence ID" value="XM_071002827.1"/>
</dbReference>
<name>A0ABR4MIX3_9PEZI</name>
<gene>
    <name evidence="1" type="ORF">HOO65_040572</name>
</gene>
<dbReference type="InterPro" id="IPR050324">
    <property type="entry name" value="CDP-alcohol_PTase-I"/>
</dbReference>
<dbReference type="GeneID" id="98118348"/>
<dbReference type="Gene3D" id="3.40.50.1000">
    <property type="entry name" value="HAD superfamily/HAD-like"/>
    <property type="match status" value="2"/>
</dbReference>
<accession>A0ABR4MIX3</accession>
<sequence>MGSIILSAACHAYRPGLTWPSLKLATGPALIPRILSSHRKLATASSSPSAKKAPSFAFAFDIDGVLLHVAKPIPGAAESLQYLTNNKIPFILLTNGGGKHESDRVSDLASKLGVRLSTENFVQSHTPFQDLVDNSEGLREKTILVTGADAHKCRQIAEAYGFQSVVTPADILAAQPNIYPFQTLMTEVYANTWRPLPKPLYNPDQPTADALKIDAVFVFNDPRDWSLDIQIITDILQSHNGIIGTYSPKNGKSSLPNNGWQGDGQPRVYFSNPDLLWAAHFHQPRLGQGAFQASLDGVWRAITGGHSLQRTVIGKPHQLTYEYAERVLNQHHVSLAGGKPGDTVNSLHNVYMVGDNPESDIRGANEFRSVSGAKWSSLLVRTGVWSETRGPPTHMPTAIVPDVREAVRWALKREGMEGL</sequence>
<dbReference type="Proteomes" id="UP001610728">
    <property type="component" value="Unassembled WGS sequence"/>
</dbReference>
<dbReference type="NCBIfam" id="TIGR01456">
    <property type="entry name" value="CECR5"/>
    <property type="match status" value="1"/>
</dbReference>
<evidence type="ECO:0000313" key="2">
    <source>
        <dbReference type="Proteomes" id="UP001610728"/>
    </source>
</evidence>
<dbReference type="Pfam" id="PF13242">
    <property type="entry name" value="Hydrolase_like"/>
    <property type="match status" value="1"/>
</dbReference>
<dbReference type="InterPro" id="IPR006357">
    <property type="entry name" value="HAD-SF_hydro_IIA"/>
</dbReference>
<dbReference type="InterPro" id="IPR036412">
    <property type="entry name" value="HAD-like_sf"/>
</dbReference>
<dbReference type="InterPro" id="IPR006353">
    <property type="entry name" value="HAD-SF_hydro_IIA_CECR5"/>
</dbReference>
<keyword evidence="2" id="KW-1185">Reference proteome</keyword>
<dbReference type="SUPFAM" id="SSF56784">
    <property type="entry name" value="HAD-like"/>
    <property type="match status" value="1"/>
</dbReference>
<organism evidence="1 2">
    <name type="scientific">Ceratocystis lukuohia</name>
    <dbReference type="NCBI Taxonomy" id="2019550"/>
    <lineage>
        <taxon>Eukaryota</taxon>
        <taxon>Fungi</taxon>
        <taxon>Dikarya</taxon>
        <taxon>Ascomycota</taxon>
        <taxon>Pezizomycotina</taxon>
        <taxon>Sordariomycetes</taxon>
        <taxon>Hypocreomycetidae</taxon>
        <taxon>Microascales</taxon>
        <taxon>Ceratocystidaceae</taxon>
        <taxon>Ceratocystis</taxon>
    </lineage>
</organism>
<dbReference type="InterPro" id="IPR023214">
    <property type="entry name" value="HAD_sf"/>
</dbReference>
<evidence type="ECO:0000313" key="1">
    <source>
        <dbReference type="EMBL" id="KAL2888235.1"/>
    </source>
</evidence>
<dbReference type="PANTHER" id="PTHR14269">
    <property type="entry name" value="CDP-DIACYLGLYCEROL--GLYCEROL-3-PHOSPHATE 3-PHOSPHATIDYLTRANSFERASE-RELATED"/>
    <property type="match status" value="1"/>
</dbReference>
<proteinExistence type="predicted"/>
<comment type="caution">
    <text evidence="1">The sequence shown here is derived from an EMBL/GenBank/DDBJ whole genome shotgun (WGS) entry which is preliminary data.</text>
</comment>